<proteinExistence type="predicted"/>
<organism evidence="1">
    <name type="scientific">viral metagenome</name>
    <dbReference type="NCBI Taxonomy" id="1070528"/>
    <lineage>
        <taxon>unclassified sequences</taxon>
        <taxon>metagenomes</taxon>
        <taxon>organismal metagenomes</taxon>
    </lineage>
</organism>
<name>A0A6H1Z9P1_9ZZZZ</name>
<dbReference type="EMBL" id="MT143975">
    <property type="protein sequence ID" value="QJA44274.1"/>
    <property type="molecule type" value="Genomic_DNA"/>
</dbReference>
<dbReference type="AlphaFoldDB" id="A0A6H1Z9P1"/>
<protein>
    <submittedName>
        <fullName evidence="1">Uncharacterized protein</fullName>
    </submittedName>
</protein>
<reference evidence="1" key="1">
    <citation type="submission" date="2020-03" db="EMBL/GenBank/DDBJ databases">
        <title>The deep terrestrial virosphere.</title>
        <authorList>
            <person name="Holmfeldt K."/>
            <person name="Nilsson E."/>
            <person name="Simone D."/>
            <person name="Lopez-Fernandez M."/>
            <person name="Wu X."/>
            <person name="de Brujin I."/>
            <person name="Lundin D."/>
            <person name="Andersson A."/>
            <person name="Bertilsson S."/>
            <person name="Dopson M."/>
        </authorList>
    </citation>
    <scope>NUCLEOTIDE SEQUENCE</scope>
    <source>
        <strain evidence="1">TM448A00093</strain>
    </source>
</reference>
<gene>
    <name evidence="1" type="ORF">TM448A00093_0004</name>
</gene>
<accession>A0A6H1Z9P1</accession>
<sequence length="68" mass="7501">MITKIITQEDKDIIIGNPIKVQSGNSIVSGYISGRRLGFPIVVVKGIGYQISWQLAKRAVFDNLIITI</sequence>
<evidence type="ECO:0000313" key="1">
    <source>
        <dbReference type="EMBL" id="QJA44274.1"/>
    </source>
</evidence>